<dbReference type="EMBL" id="JACSQL010000008">
    <property type="protein sequence ID" value="MBD7969791.1"/>
    <property type="molecule type" value="Genomic_DNA"/>
</dbReference>
<keyword evidence="2" id="KW-1185">Reference proteome</keyword>
<sequence length="312" mass="36084">MLMKDTSSHTTDKNIVLFPKTLDFYQIQLTVMLENERYAEAMNLLEFLLQCQGQDQRNYEEWAALLEWLKAAFPQYISADDNNPVPEEEDEIESEEDLARQNAKNKLAEDGDYANKLLRILKEEPLSEQTMLALDQLAYVDVPSVDESLREWIEHSRLHPLLQFRVLQTLRKRGADFHVTLQRGTEKVEVEIETVPLKPEDFPHAVLRILERVAEQTEVHEPTLFYFAQELWSQYIMAVFGTSDYRSMLEGDESMLDMWAAALHAAVAESLGGSHNEEEIRTVYGITSEVRFRFEQAYRSIKQFVSGGLGTK</sequence>
<name>A0ABR8T1Z5_9BACL</name>
<proteinExistence type="predicted"/>
<reference evidence="1 2" key="1">
    <citation type="submission" date="2020-08" db="EMBL/GenBank/DDBJ databases">
        <title>A Genomic Blueprint of the Chicken Gut Microbiome.</title>
        <authorList>
            <person name="Gilroy R."/>
            <person name="Ravi A."/>
            <person name="Getino M."/>
            <person name="Pursley I."/>
            <person name="Horton D.L."/>
            <person name="Alikhan N.-F."/>
            <person name="Baker D."/>
            <person name="Gharbi K."/>
            <person name="Hall N."/>
            <person name="Watson M."/>
            <person name="Adriaenssens E.M."/>
            <person name="Foster-Nyarko E."/>
            <person name="Jarju S."/>
            <person name="Secka A."/>
            <person name="Antonio M."/>
            <person name="Oren A."/>
            <person name="Chaudhuri R."/>
            <person name="La Ragione R.M."/>
            <person name="Hildebrand F."/>
            <person name="Pallen M.J."/>
        </authorList>
    </citation>
    <scope>NUCLEOTIDE SEQUENCE [LARGE SCALE GENOMIC DNA]</scope>
    <source>
        <strain evidence="1 2">Sa2BVA9</strain>
    </source>
</reference>
<evidence type="ECO:0000313" key="1">
    <source>
        <dbReference type="EMBL" id="MBD7969791.1"/>
    </source>
</evidence>
<organism evidence="1 2">
    <name type="scientific">Paenibacillus gallinarum</name>
    <dbReference type="NCBI Taxonomy" id="2762232"/>
    <lineage>
        <taxon>Bacteria</taxon>
        <taxon>Bacillati</taxon>
        <taxon>Bacillota</taxon>
        <taxon>Bacilli</taxon>
        <taxon>Bacillales</taxon>
        <taxon>Paenibacillaceae</taxon>
        <taxon>Paenibacillus</taxon>
    </lineage>
</organism>
<evidence type="ECO:0000313" key="2">
    <source>
        <dbReference type="Proteomes" id="UP000608071"/>
    </source>
</evidence>
<comment type="caution">
    <text evidence="1">The sequence shown here is derived from an EMBL/GenBank/DDBJ whole genome shotgun (WGS) entry which is preliminary data.</text>
</comment>
<gene>
    <name evidence="1" type="ORF">H9647_17160</name>
</gene>
<accession>A0ABR8T1Z5</accession>
<protein>
    <submittedName>
        <fullName evidence="1">Uncharacterized protein</fullName>
    </submittedName>
</protein>
<dbReference type="Proteomes" id="UP000608071">
    <property type="component" value="Unassembled WGS sequence"/>
</dbReference>